<organism evidence="6">
    <name type="scientific">Selaginella moellendorffii</name>
    <name type="common">Spikemoss</name>
    <dbReference type="NCBI Taxonomy" id="88036"/>
    <lineage>
        <taxon>Eukaryota</taxon>
        <taxon>Viridiplantae</taxon>
        <taxon>Streptophyta</taxon>
        <taxon>Embryophyta</taxon>
        <taxon>Tracheophyta</taxon>
        <taxon>Lycopodiopsida</taxon>
        <taxon>Selaginellales</taxon>
        <taxon>Selaginellaceae</taxon>
        <taxon>Selaginella</taxon>
    </lineage>
</organism>
<dbReference type="KEGG" id="smo:SELMODRAFT_108187"/>
<dbReference type="GO" id="GO:0042273">
    <property type="term" value="P:ribosomal large subunit biogenesis"/>
    <property type="evidence" value="ECO:0000318"/>
    <property type="project" value="GO_Central"/>
</dbReference>
<feature type="compositionally biased region" description="Acidic residues" evidence="4">
    <location>
        <begin position="619"/>
        <end position="638"/>
    </location>
</feature>
<dbReference type="eggNOG" id="KOG2256">
    <property type="taxonomic scope" value="Eukaryota"/>
</dbReference>
<feature type="compositionally biased region" description="Basic and acidic residues" evidence="4">
    <location>
        <begin position="602"/>
        <end position="616"/>
    </location>
</feature>
<evidence type="ECO:0000313" key="5">
    <source>
        <dbReference type="EMBL" id="EFJ20864.1"/>
    </source>
</evidence>
<dbReference type="EMBL" id="GL377601">
    <property type="protein sequence ID" value="EFJ20864.1"/>
    <property type="molecule type" value="Genomic_DNA"/>
</dbReference>
<evidence type="ECO:0000256" key="4">
    <source>
        <dbReference type="SAM" id="MobiDB-lite"/>
    </source>
</evidence>
<evidence type="ECO:0000313" key="6">
    <source>
        <dbReference type="Proteomes" id="UP000001514"/>
    </source>
</evidence>
<dbReference type="PANTHER" id="PTHR12687:SF4">
    <property type="entry name" value="NUCLEOLAR COMPLEX PROTEIN 2 HOMOLOG"/>
    <property type="match status" value="1"/>
</dbReference>
<keyword evidence="3" id="KW-0539">Nucleus</keyword>
<dbReference type="PANTHER" id="PTHR12687">
    <property type="entry name" value="NUCLEOLAR COMPLEX 2 AND RAD4-RELATED"/>
    <property type="match status" value="1"/>
</dbReference>
<feature type="region of interest" description="Disordered" evidence="4">
    <location>
        <begin position="37"/>
        <end position="60"/>
    </location>
</feature>
<feature type="region of interest" description="Disordered" evidence="4">
    <location>
        <begin position="586"/>
        <end position="668"/>
    </location>
</feature>
<dbReference type="GO" id="GO:0030691">
    <property type="term" value="C:Noc2p-Noc3p complex"/>
    <property type="evidence" value="ECO:0000318"/>
    <property type="project" value="GO_Central"/>
</dbReference>
<comment type="similarity">
    <text evidence="2">Belongs to the NOC2 family.</text>
</comment>
<feature type="compositionally biased region" description="Basic and acidic residues" evidence="4">
    <location>
        <begin position="49"/>
        <end position="60"/>
    </location>
</feature>
<dbReference type="Gramene" id="EFJ20864">
    <property type="protein sequence ID" value="EFJ20864"/>
    <property type="gene ID" value="SELMODRAFT_108187"/>
</dbReference>
<dbReference type="STRING" id="88036.D8S433"/>
<sequence length="668" mass="76683">KKFKSEIEKHKMDLEKLKGKDPEFYKFLEEHDQELLGFKEDEEEEQDDAEKPTSRDKEEDSLTIAHVETWIIAVKEKENYAALRKLLGAFRSACHYGEGAEEELSERFVINSSNVFNKVMVFILSELDGIFKKMLHIHQEKKVATEDLKKIGRWKKLFPFVKSYLASALHVLNQMTDNRMISFTLRRLRPSIVVLGEFPALGRKFLKAAFHFWSTGEQSLSFVAFSCIRDMAMQLGTDCLESCSKTIYKQFVSSAKFVSATTLPRIQFLANCVVELYGVDIAVSYQCAFTFIKQLAIILRNALTVKSKDSFKKVYCWQYMASLELWVKVVSAYTGKDNLQPLAYPLAQILGGVSRLVPTARYFPLRMQCAVMLNRLAAATNTFIPVAPVLLDMLDFKEMKKPPTGGAGDSVDFHVVIKVGKPVVKTRAFQEECVNTVLEQLAEHLTQWCYSVAFPELALIPLAQLRRFVKETNVDRFRRLARQLIERNVEFVTKKREGVSFSPKDSEAVASFLKAEREAGTSPLFQYCNVLRERAKERRQALVETRLFSRFSSTSFYLLSCCSVEVKQKPDEDELARDDGKAKELFNKKWHQQKKRAGTEILTKKQQKEEEKEKGDQAGVEEDRVEDLLLSDDDEQDDEGVRSNDDEATQKPANKKRKRSSKQKQRTK</sequence>
<evidence type="ECO:0000256" key="2">
    <source>
        <dbReference type="ARBA" id="ARBA00005907"/>
    </source>
</evidence>
<protein>
    <recommendedName>
        <fullName evidence="7">Nucleolar complex protein 2 homolog</fullName>
    </recommendedName>
</protein>
<dbReference type="Proteomes" id="UP000001514">
    <property type="component" value="Unassembled WGS sequence"/>
</dbReference>
<reference evidence="5 6" key="1">
    <citation type="journal article" date="2011" name="Science">
        <title>The Selaginella genome identifies genetic changes associated with the evolution of vascular plants.</title>
        <authorList>
            <person name="Banks J.A."/>
            <person name="Nishiyama T."/>
            <person name="Hasebe M."/>
            <person name="Bowman J.L."/>
            <person name="Gribskov M."/>
            <person name="dePamphilis C."/>
            <person name="Albert V.A."/>
            <person name="Aono N."/>
            <person name="Aoyama T."/>
            <person name="Ambrose B.A."/>
            <person name="Ashton N.W."/>
            <person name="Axtell M.J."/>
            <person name="Barker E."/>
            <person name="Barker M.S."/>
            <person name="Bennetzen J.L."/>
            <person name="Bonawitz N.D."/>
            <person name="Chapple C."/>
            <person name="Cheng C."/>
            <person name="Correa L.G."/>
            <person name="Dacre M."/>
            <person name="DeBarry J."/>
            <person name="Dreyer I."/>
            <person name="Elias M."/>
            <person name="Engstrom E.M."/>
            <person name="Estelle M."/>
            <person name="Feng L."/>
            <person name="Finet C."/>
            <person name="Floyd S.K."/>
            <person name="Frommer W.B."/>
            <person name="Fujita T."/>
            <person name="Gramzow L."/>
            <person name="Gutensohn M."/>
            <person name="Harholt J."/>
            <person name="Hattori M."/>
            <person name="Heyl A."/>
            <person name="Hirai T."/>
            <person name="Hiwatashi Y."/>
            <person name="Ishikawa M."/>
            <person name="Iwata M."/>
            <person name="Karol K.G."/>
            <person name="Koehler B."/>
            <person name="Kolukisaoglu U."/>
            <person name="Kubo M."/>
            <person name="Kurata T."/>
            <person name="Lalonde S."/>
            <person name="Li K."/>
            <person name="Li Y."/>
            <person name="Litt A."/>
            <person name="Lyons E."/>
            <person name="Manning G."/>
            <person name="Maruyama T."/>
            <person name="Michael T.P."/>
            <person name="Mikami K."/>
            <person name="Miyazaki S."/>
            <person name="Morinaga S."/>
            <person name="Murata T."/>
            <person name="Mueller-Roeber B."/>
            <person name="Nelson D.R."/>
            <person name="Obara M."/>
            <person name="Oguri Y."/>
            <person name="Olmstead R.G."/>
            <person name="Onodera N."/>
            <person name="Petersen B.L."/>
            <person name="Pils B."/>
            <person name="Prigge M."/>
            <person name="Rensing S.A."/>
            <person name="Riano-Pachon D.M."/>
            <person name="Roberts A.W."/>
            <person name="Sato Y."/>
            <person name="Scheller H.V."/>
            <person name="Schulz B."/>
            <person name="Schulz C."/>
            <person name="Shakirov E.V."/>
            <person name="Shibagaki N."/>
            <person name="Shinohara N."/>
            <person name="Shippen D.E."/>
            <person name="Soerensen I."/>
            <person name="Sotooka R."/>
            <person name="Sugimoto N."/>
            <person name="Sugita M."/>
            <person name="Sumikawa N."/>
            <person name="Tanurdzic M."/>
            <person name="Theissen G."/>
            <person name="Ulvskov P."/>
            <person name="Wakazuki S."/>
            <person name="Weng J.K."/>
            <person name="Willats W.W."/>
            <person name="Wipf D."/>
            <person name="Wolf P.G."/>
            <person name="Yang L."/>
            <person name="Zimmer A.D."/>
            <person name="Zhu Q."/>
            <person name="Mitros T."/>
            <person name="Hellsten U."/>
            <person name="Loque D."/>
            <person name="Otillar R."/>
            <person name="Salamov A."/>
            <person name="Schmutz J."/>
            <person name="Shapiro H."/>
            <person name="Lindquist E."/>
            <person name="Lucas S."/>
            <person name="Rokhsar D."/>
            <person name="Grigoriev I.V."/>
        </authorList>
    </citation>
    <scope>NUCLEOTIDE SEQUENCE [LARGE SCALE GENOMIC DNA]</scope>
</reference>
<dbReference type="Pfam" id="PF03715">
    <property type="entry name" value="Noc2"/>
    <property type="match status" value="1"/>
</dbReference>
<accession>D8S433</accession>
<dbReference type="GO" id="GO:0005654">
    <property type="term" value="C:nucleoplasm"/>
    <property type="evidence" value="ECO:0000318"/>
    <property type="project" value="GO_Central"/>
</dbReference>
<gene>
    <name evidence="5" type="ORF">SELMODRAFT_108187</name>
</gene>
<dbReference type="FunCoup" id="D8S433">
    <property type="interactions" value="3898"/>
</dbReference>
<evidence type="ECO:0008006" key="7">
    <source>
        <dbReference type="Google" id="ProtNLM"/>
    </source>
</evidence>
<keyword evidence="6" id="KW-1185">Reference proteome</keyword>
<evidence type="ECO:0000256" key="1">
    <source>
        <dbReference type="ARBA" id="ARBA00004123"/>
    </source>
</evidence>
<dbReference type="HOGENOM" id="CLU_011272_2_0_1"/>
<feature type="compositionally biased region" description="Basic and acidic residues" evidence="4">
    <location>
        <begin position="639"/>
        <end position="649"/>
    </location>
</feature>
<dbReference type="OMA" id="WESALMS"/>
<proteinExistence type="inferred from homology"/>
<name>D8S433_SELML</name>
<feature type="non-terminal residue" evidence="5">
    <location>
        <position position="1"/>
    </location>
</feature>
<dbReference type="InParanoid" id="D8S433"/>
<dbReference type="InterPro" id="IPR005343">
    <property type="entry name" value="Noc2"/>
</dbReference>
<dbReference type="GO" id="GO:0030690">
    <property type="term" value="C:Noc1p-Noc2p complex"/>
    <property type="evidence" value="ECO:0000318"/>
    <property type="project" value="GO_Central"/>
</dbReference>
<dbReference type="GO" id="GO:0005730">
    <property type="term" value="C:nucleolus"/>
    <property type="evidence" value="ECO:0000318"/>
    <property type="project" value="GO_Central"/>
</dbReference>
<feature type="compositionally biased region" description="Basic residues" evidence="4">
    <location>
        <begin position="653"/>
        <end position="668"/>
    </location>
</feature>
<comment type="subcellular location">
    <subcellularLocation>
        <location evidence="1">Nucleus</location>
    </subcellularLocation>
</comment>
<dbReference type="AlphaFoldDB" id="D8S433"/>
<evidence type="ECO:0000256" key="3">
    <source>
        <dbReference type="ARBA" id="ARBA00023242"/>
    </source>
</evidence>